<keyword evidence="2" id="KW-0723">Serine/threonine-protein kinase</keyword>
<comment type="catalytic activity">
    <reaction evidence="8">
        <text>L-seryl-[protein] + ATP = O-phospho-L-seryl-[protein] + ADP + H(+)</text>
        <dbReference type="Rhea" id="RHEA:17989"/>
        <dbReference type="Rhea" id="RHEA-COMP:9863"/>
        <dbReference type="Rhea" id="RHEA-COMP:11604"/>
        <dbReference type="ChEBI" id="CHEBI:15378"/>
        <dbReference type="ChEBI" id="CHEBI:29999"/>
        <dbReference type="ChEBI" id="CHEBI:30616"/>
        <dbReference type="ChEBI" id="CHEBI:83421"/>
        <dbReference type="ChEBI" id="CHEBI:456216"/>
        <dbReference type="EC" id="2.7.11.1"/>
    </reaction>
</comment>
<sequence>MQVGSIAASLGDLKEAKSLLIEIFESSKNNNDKALAAYNLFFIYLRQGSNNNALKCLNAAIRLNRQAHILHNVDRYPIKSLLGAGGMGCVFLCEDSLEQRLVVVKCLWEIQSSGEAKEIFAEPLAMAKIAGDYVPKPLDYGYVNAAQRERAFFVTEFVEGAIDGEAWLVKHGKMDLATGAAVGIQVAQALQKAHEKDIFHLDLKPANLLLSNQRWGWVLTYPFLFIIG</sequence>
<evidence type="ECO:0000256" key="2">
    <source>
        <dbReference type="ARBA" id="ARBA00022527"/>
    </source>
</evidence>
<evidence type="ECO:0000259" key="10">
    <source>
        <dbReference type="PROSITE" id="PS50011"/>
    </source>
</evidence>
<dbReference type="Gene3D" id="1.10.510.10">
    <property type="entry name" value="Transferase(Phosphotransferase) domain 1"/>
    <property type="match status" value="1"/>
</dbReference>
<dbReference type="InterPro" id="IPR050236">
    <property type="entry name" value="Ser_Thr_kinase_AGC"/>
</dbReference>
<dbReference type="PANTHER" id="PTHR24356">
    <property type="entry name" value="SERINE/THREONINE-PROTEIN KINASE"/>
    <property type="match status" value="1"/>
</dbReference>
<feature type="binding site" evidence="9">
    <location>
        <position position="105"/>
    </location>
    <ligand>
        <name>ATP</name>
        <dbReference type="ChEBI" id="CHEBI:30616"/>
    </ligand>
</feature>
<comment type="catalytic activity">
    <reaction evidence="7">
        <text>L-threonyl-[protein] + ATP = O-phospho-L-threonyl-[protein] + ADP + H(+)</text>
        <dbReference type="Rhea" id="RHEA:46608"/>
        <dbReference type="Rhea" id="RHEA-COMP:11060"/>
        <dbReference type="Rhea" id="RHEA-COMP:11605"/>
        <dbReference type="ChEBI" id="CHEBI:15378"/>
        <dbReference type="ChEBI" id="CHEBI:30013"/>
        <dbReference type="ChEBI" id="CHEBI:30616"/>
        <dbReference type="ChEBI" id="CHEBI:61977"/>
        <dbReference type="ChEBI" id="CHEBI:456216"/>
        <dbReference type="EC" id="2.7.11.1"/>
    </reaction>
</comment>
<dbReference type="AlphaFoldDB" id="A0A0A6P6S4"/>
<dbReference type="SUPFAM" id="SSF48452">
    <property type="entry name" value="TPR-like"/>
    <property type="match status" value="1"/>
</dbReference>
<dbReference type="Proteomes" id="UP000030428">
    <property type="component" value="Unassembled WGS sequence"/>
</dbReference>
<dbReference type="InterPro" id="IPR011990">
    <property type="entry name" value="TPR-like_helical_dom_sf"/>
</dbReference>
<evidence type="ECO:0000256" key="3">
    <source>
        <dbReference type="ARBA" id="ARBA00022679"/>
    </source>
</evidence>
<evidence type="ECO:0000313" key="12">
    <source>
        <dbReference type="Proteomes" id="UP000030428"/>
    </source>
</evidence>
<dbReference type="GO" id="GO:0005524">
    <property type="term" value="F:ATP binding"/>
    <property type="evidence" value="ECO:0007669"/>
    <property type="project" value="UniProtKB-UniRule"/>
</dbReference>
<dbReference type="InterPro" id="IPR017441">
    <property type="entry name" value="Protein_kinase_ATP_BS"/>
</dbReference>
<keyword evidence="12" id="KW-1185">Reference proteome</keyword>
<dbReference type="InterPro" id="IPR008271">
    <property type="entry name" value="Ser/Thr_kinase_AS"/>
</dbReference>
<dbReference type="Pfam" id="PF00069">
    <property type="entry name" value="Pkinase"/>
    <property type="match status" value="1"/>
</dbReference>
<dbReference type="SUPFAM" id="SSF56112">
    <property type="entry name" value="Protein kinase-like (PK-like)"/>
    <property type="match status" value="1"/>
</dbReference>
<evidence type="ECO:0000256" key="5">
    <source>
        <dbReference type="ARBA" id="ARBA00022777"/>
    </source>
</evidence>
<dbReference type="EMBL" id="JSZA02000033">
    <property type="protein sequence ID" value="KHD06483.1"/>
    <property type="molecule type" value="Genomic_DNA"/>
</dbReference>
<evidence type="ECO:0000256" key="7">
    <source>
        <dbReference type="ARBA" id="ARBA00047899"/>
    </source>
</evidence>
<evidence type="ECO:0000256" key="1">
    <source>
        <dbReference type="ARBA" id="ARBA00012513"/>
    </source>
</evidence>
<organism evidence="11 12">
    <name type="scientific">Candidatus Thiomargarita nelsonii</name>
    <dbReference type="NCBI Taxonomy" id="1003181"/>
    <lineage>
        <taxon>Bacteria</taxon>
        <taxon>Pseudomonadati</taxon>
        <taxon>Pseudomonadota</taxon>
        <taxon>Gammaproteobacteria</taxon>
        <taxon>Thiotrichales</taxon>
        <taxon>Thiotrichaceae</taxon>
        <taxon>Thiomargarita</taxon>
    </lineage>
</organism>
<gene>
    <name evidence="11" type="ORF">PN36_10750</name>
</gene>
<evidence type="ECO:0000313" key="11">
    <source>
        <dbReference type="EMBL" id="KHD06483.1"/>
    </source>
</evidence>
<dbReference type="InterPro" id="IPR011009">
    <property type="entry name" value="Kinase-like_dom_sf"/>
</dbReference>
<keyword evidence="6 9" id="KW-0067">ATP-binding</keyword>
<name>A0A0A6P6S4_9GAMM</name>
<evidence type="ECO:0000256" key="6">
    <source>
        <dbReference type="ARBA" id="ARBA00022840"/>
    </source>
</evidence>
<evidence type="ECO:0000256" key="8">
    <source>
        <dbReference type="ARBA" id="ARBA00048679"/>
    </source>
</evidence>
<dbReference type="GO" id="GO:0004674">
    <property type="term" value="F:protein serine/threonine kinase activity"/>
    <property type="evidence" value="ECO:0007669"/>
    <property type="project" value="UniProtKB-KW"/>
</dbReference>
<dbReference type="EC" id="2.7.11.1" evidence="1"/>
<keyword evidence="4 9" id="KW-0547">Nucleotide-binding</keyword>
<dbReference type="Gene3D" id="1.25.40.10">
    <property type="entry name" value="Tetratricopeptide repeat domain"/>
    <property type="match status" value="1"/>
</dbReference>
<dbReference type="SMART" id="SM00220">
    <property type="entry name" value="S_TKc"/>
    <property type="match status" value="1"/>
</dbReference>
<dbReference type="InterPro" id="IPR000719">
    <property type="entry name" value="Prot_kinase_dom"/>
</dbReference>
<dbReference type="GO" id="GO:0035556">
    <property type="term" value="P:intracellular signal transduction"/>
    <property type="evidence" value="ECO:0007669"/>
    <property type="project" value="TreeGrafter"/>
</dbReference>
<comment type="caution">
    <text evidence="11">The sequence shown here is derived from an EMBL/GenBank/DDBJ whole genome shotgun (WGS) entry which is preliminary data.</text>
</comment>
<evidence type="ECO:0000256" key="4">
    <source>
        <dbReference type="ARBA" id="ARBA00022741"/>
    </source>
</evidence>
<proteinExistence type="predicted"/>
<keyword evidence="3" id="KW-0808">Transferase</keyword>
<accession>A0A0A6P6S4</accession>
<protein>
    <recommendedName>
        <fullName evidence="1">non-specific serine/threonine protein kinase</fullName>
        <ecNumber evidence="1">2.7.11.1</ecNumber>
    </recommendedName>
</protein>
<dbReference type="PROSITE" id="PS00108">
    <property type="entry name" value="PROTEIN_KINASE_ST"/>
    <property type="match status" value="1"/>
</dbReference>
<dbReference type="PROSITE" id="PS00107">
    <property type="entry name" value="PROTEIN_KINASE_ATP"/>
    <property type="match status" value="1"/>
</dbReference>
<keyword evidence="5" id="KW-0418">Kinase</keyword>
<dbReference type="PROSITE" id="PS50011">
    <property type="entry name" value="PROTEIN_KINASE_DOM"/>
    <property type="match status" value="1"/>
</dbReference>
<evidence type="ECO:0000256" key="9">
    <source>
        <dbReference type="PROSITE-ProRule" id="PRU10141"/>
    </source>
</evidence>
<reference evidence="11 12" key="1">
    <citation type="journal article" date="2016" name="Front. Microbiol.">
        <title>Single-Cell (Meta-)Genomics of a Dimorphic Candidatus Thiomargarita nelsonii Reveals Genomic Plasticity.</title>
        <authorList>
            <person name="Flood B.E."/>
            <person name="Fliss P."/>
            <person name="Jones D.S."/>
            <person name="Dick G.J."/>
            <person name="Jain S."/>
            <person name="Kaster A.K."/>
            <person name="Winkel M."/>
            <person name="Mussmann M."/>
            <person name="Bailey J."/>
        </authorList>
    </citation>
    <scope>NUCLEOTIDE SEQUENCE [LARGE SCALE GENOMIC DNA]</scope>
    <source>
        <strain evidence="11">Hydrate Ridge</strain>
    </source>
</reference>
<feature type="domain" description="Protein kinase" evidence="10">
    <location>
        <begin position="76"/>
        <end position="228"/>
    </location>
</feature>
<dbReference type="PANTHER" id="PTHR24356:SF365">
    <property type="entry name" value="PROTEIN KINASE C DELTA TYPE"/>
    <property type="match status" value="1"/>
</dbReference>